<gene>
    <name evidence="2" type="ORF">VN97_g1895</name>
</gene>
<dbReference type="Proteomes" id="UP001227192">
    <property type="component" value="Unassembled WGS sequence"/>
</dbReference>
<proteinExistence type="predicted"/>
<accession>A0AAI9TQX2</accession>
<sequence>MRDYSSTYTQAKENTEIPIRDTDLGFAARRDHFFTVTDYYIPPEQPPTSSLPLLETYSNNHTPSHGPLRTLSHTTEETCQLATRSLDGSRGGRFA</sequence>
<organism evidence="2 3">
    <name type="scientific">Penicillium thymicola</name>
    <dbReference type="NCBI Taxonomy" id="293382"/>
    <lineage>
        <taxon>Eukaryota</taxon>
        <taxon>Fungi</taxon>
        <taxon>Dikarya</taxon>
        <taxon>Ascomycota</taxon>
        <taxon>Pezizomycotina</taxon>
        <taxon>Eurotiomycetes</taxon>
        <taxon>Eurotiomycetidae</taxon>
        <taxon>Eurotiales</taxon>
        <taxon>Aspergillaceae</taxon>
        <taxon>Penicillium</taxon>
    </lineage>
</organism>
<feature type="region of interest" description="Disordered" evidence="1">
    <location>
        <begin position="39"/>
        <end position="73"/>
    </location>
</feature>
<name>A0AAI9TQX2_PENTH</name>
<evidence type="ECO:0000256" key="1">
    <source>
        <dbReference type="SAM" id="MobiDB-lite"/>
    </source>
</evidence>
<reference evidence="2" key="1">
    <citation type="submission" date="2015-06" db="EMBL/GenBank/DDBJ databases">
        <authorList>
            <person name="Nguyen H."/>
        </authorList>
    </citation>
    <scope>NUCLEOTIDE SEQUENCE</scope>
    <source>
        <strain evidence="2">DAOM 180753</strain>
    </source>
</reference>
<evidence type="ECO:0000313" key="2">
    <source>
        <dbReference type="EMBL" id="KAJ9491375.1"/>
    </source>
</evidence>
<evidence type="ECO:0000313" key="3">
    <source>
        <dbReference type="Proteomes" id="UP001227192"/>
    </source>
</evidence>
<reference evidence="2" key="2">
    <citation type="journal article" date="2016" name="Fungal Biol.">
        <title>Ochratoxin A production by Penicillium thymicola.</title>
        <authorList>
            <person name="Nguyen H.D.T."/>
            <person name="McMullin D.R."/>
            <person name="Ponomareva E."/>
            <person name="Riley R."/>
            <person name="Pomraning K.R."/>
            <person name="Baker S.E."/>
            <person name="Seifert K.A."/>
        </authorList>
    </citation>
    <scope>NUCLEOTIDE SEQUENCE</scope>
    <source>
        <strain evidence="2">DAOM 180753</strain>
    </source>
</reference>
<keyword evidence="3" id="KW-1185">Reference proteome</keyword>
<protein>
    <submittedName>
        <fullName evidence="2">Uncharacterized protein</fullName>
    </submittedName>
</protein>
<comment type="caution">
    <text evidence="2">The sequence shown here is derived from an EMBL/GenBank/DDBJ whole genome shotgun (WGS) entry which is preliminary data.</text>
</comment>
<feature type="compositionally biased region" description="Polar residues" evidence="1">
    <location>
        <begin position="47"/>
        <end position="63"/>
    </location>
</feature>
<dbReference type="AlphaFoldDB" id="A0AAI9TQX2"/>
<dbReference type="EMBL" id="LACB01000034">
    <property type="protein sequence ID" value="KAJ9491375.1"/>
    <property type="molecule type" value="Genomic_DNA"/>
</dbReference>